<comment type="caution">
    <text evidence="1">The sequence shown here is derived from an EMBL/GenBank/DDBJ whole genome shotgun (WGS) entry which is preliminary data.</text>
</comment>
<protein>
    <submittedName>
        <fullName evidence="1">Uncharacterized protein</fullName>
    </submittedName>
</protein>
<sequence>MSTYEVLSGLASGLVCCGRMSPRFVLFIWAYEKSRPLILVPLGLDFTQWNVSHSSGISNILVQEGEYPNRLDPKNPVYAEETSPSVIVHGFSERLRASHIQRIRPHSENLVGSRARSVAVQLSLQRKEAIGRGANSEGSMATESDSLALLGFSEALEPGVVGVTSHCLNQ</sequence>
<gene>
    <name evidence="1" type="ORF">U0070_013614</name>
</gene>
<dbReference type="Proteomes" id="UP001488838">
    <property type="component" value="Unassembled WGS sequence"/>
</dbReference>
<name>A0AAW0JLS2_MYOGA</name>
<keyword evidence="2" id="KW-1185">Reference proteome</keyword>
<dbReference type="EMBL" id="JBBHLL010000028">
    <property type="protein sequence ID" value="KAK7827988.1"/>
    <property type="molecule type" value="Genomic_DNA"/>
</dbReference>
<organism evidence="1 2">
    <name type="scientific">Myodes glareolus</name>
    <name type="common">Bank vole</name>
    <name type="synonym">Clethrionomys glareolus</name>
    <dbReference type="NCBI Taxonomy" id="447135"/>
    <lineage>
        <taxon>Eukaryota</taxon>
        <taxon>Metazoa</taxon>
        <taxon>Chordata</taxon>
        <taxon>Craniata</taxon>
        <taxon>Vertebrata</taxon>
        <taxon>Euteleostomi</taxon>
        <taxon>Mammalia</taxon>
        <taxon>Eutheria</taxon>
        <taxon>Euarchontoglires</taxon>
        <taxon>Glires</taxon>
        <taxon>Rodentia</taxon>
        <taxon>Myomorpha</taxon>
        <taxon>Muroidea</taxon>
        <taxon>Cricetidae</taxon>
        <taxon>Arvicolinae</taxon>
        <taxon>Myodes</taxon>
    </lineage>
</organism>
<dbReference type="AlphaFoldDB" id="A0AAW0JLS2"/>
<reference evidence="1 2" key="1">
    <citation type="journal article" date="2023" name="bioRxiv">
        <title>Conserved and derived expression patterns and positive selection on dental genes reveal complex evolutionary context of ever-growing rodent molars.</title>
        <authorList>
            <person name="Calamari Z.T."/>
            <person name="Song A."/>
            <person name="Cohen E."/>
            <person name="Akter M."/>
            <person name="Roy R.D."/>
            <person name="Hallikas O."/>
            <person name="Christensen M.M."/>
            <person name="Li P."/>
            <person name="Marangoni P."/>
            <person name="Jernvall J."/>
            <person name="Klein O.D."/>
        </authorList>
    </citation>
    <scope>NUCLEOTIDE SEQUENCE [LARGE SCALE GENOMIC DNA]</scope>
    <source>
        <strain evidence="1">V071</strain>
    </source>
</reference>
<evidence type="ECO:0000313" key="1">
    <source>
        <dbReference type="EMBL" id="KAK7827988.1"/>
    </source>
</evidence>
<evidence type="ECO:0000313" key="2">
    <source>
        <dbReference type="Proteomes" id="UP001488838"/>
    </source>
</evidence>
<proteinExistence type="predicted"/>
<accession>A0AAW0JLS2</accession>